<dbReference type="AlphaFoldDB" id="A0AAN4MUL7"/>
<dbReference type="RefSeq" id="WP_032534457.1">
    <property type="nucleotide sequence ID" value="NZ_JGEA01000083.1"/>
</dbReference>
<evidence type="ECO:0000313" key="2">
    <source>
        <dbReference type="Proteomes" id="UP000022433"/>
    </source>
</evidence>
<dbReference type="EMBL" id="JGEA01000083">
    <property type="protein sequence ID" value="EYA11812.1"/>
    <property type="molecule type" value="Genomic_DNA"/>
</dbReference>
<gene>
    <name evidence="1" type="ORF">M104_5156</name>
</gene>
<protein>
    <submittedName>
        <fullName evidence="1">Uncharacterized protein</fullName>
    </submittedName>
</protein>
<reference evidence="1 2" key="1">
    <citation type="submission" date="2014-02" db="EMBL/GenBank/DDBJ databases">
        <authorList>
            <person name="Sears C."/>
            <person name="Carroll K."/>
            <person name="Sack B.R."/>
            <person name="Qadri F."/>
            <person name="Myers L.L."/>
            <person name="Chung G.-T."/>
            <person name="Escheverria P."/>
            <person name="Fraser C.M."/>
            <person name="Sadzewicz L."/>
            <person name="Shefchek K.A."/>
            <person name="Tallon L."/>
            <person name="Das S.P."/>
            <person name="Daugherty S."/>
            <person name="Mongodin E.F."/>
        </authorList>
    </citation>
    <scope>NUCLEOTIDE SEQUENCE [LARGE SCALE GENOMIC DNA]</scope>
    <source>
        <strain evidence="1 2">1007-1-F #10</strain>
    </source>
</reference>
<sequence length="145" mass="16732">MEFKVRILNGRCEQLYVAVGELVLSAACLRENNNYPYKSSRKFRWHLLCHGRKVVAFIPVEKKDGPVCKIDNYYATSGKERNSQLLKLLKSVITEENGLSVLRATVQQRDVGIFKYMDFIPVRETRRYVMMELVRADAGNKAQNS</sequence>
<name>A0AAN4MUL7_BACFG</name>
<organism evidence="1 2">
    <name type="scientific">Bacteroides fragilis str. 1007-1-F #10</name>
    <dbReference type="NCBI Taxonomy" id="1339295"/>
    <lineage>
        <taxon>Bacteria</taxon>
        <taxon>Pseudomonadati</taxon>
        <taxon>Bacteroidota</taxon>
        <taxon>Bacteroidia</taxon>
        <taxon>Bacteroidales</taxon>
        <taxon>Bacteroidaceae</taxon>
        <taxon>Bacteroides</taxon>
    </lineage>
</organism>
<evidence type="ECO:0000313" key="1">
    <source>
        <dbReference type="EMBL" id="EYA11812.1"/>
    </source>
</evidence>
<comment type="caution">
    <text evidence="1">The sequence shown here is derived from an EMBL/GenBank/DDBJ whole genome shotgun (WGS) entry which is preliminary data.</text>
</comment>
<proteinExistence type="predicted"/>
<dbReference type="Proteomes" id="UP000022433">
    <property type="component" value="Unassembled WGS sequence"/>
</dbReference>
<accession>A0AAN4MUL7</accession>